<evidence type="ECO:0000256" key="6">
    <source>
        <dbReference type="SAM" id="SignalP"/>
    </source>
</evidence>
<dbReference type="InterPro" id="IPR053138">
    <property type="entry name" value="N-alpha-Ac-DABA_deacetylase"/>
</dbReference>
<evidence type="ECO:0000256" key="2">
    <source>
        <dbReference type="ARBA" id="ARBA00022723"/>
    </source>
</evidence>
<dbReference type="SUPFAM" id="SSF53187">
    <property type="entry name" value="Zn-dependent exopeptidases"/>
    <property type="match status" value="1"/>
</dbReference>
<dbReference type="GO" id="GO:0016788">
    <property type="term" value="F:hydrolase activity, acting on ester bonds"/>
    <property type="evidence" value="ECO:0007669"/>
    <property type="project" value="InterPro"/>
</dbReference>
<protein>
    <recommendedName>
        <fullName evidence="7">Succinylglutamate desuccinylase/Aspartoacylase catalytic domain-containing protein</fullName>
    </recommendedName>
</protein>
<dbReference type="CDD" id="cd06251">
    <property type="entry name" value="M14_ASTE_ASPA-like"/>
    <property type="match status" value="1"/>
</dbReference>
<dbReference type="RefSeq" id="WP_183910557.1">
    <property type="nucleotide sequence ID" value="NZ_JACHXZ010000003.1"/>
</dbReference>
<evidence type="ECO:0000256" key="5">
    <source>
        <dbReference type="SAM" id="MobiDB-lite"/>
    </source>
</evidence>
<evidence type="ECO:0000313" key="9">
    <source>
        <dbReference type="Proteomes" id="UP000559987"/>
    </source>
</evidence>
<organism evidence="8 9">
    <name type="scientific">Simiduia aestuariiviva</name>
    <dbReference type="NCBI Taxonomy" id="1510459"/>
    <lineage>
        <taxon>Bacteria</taxon>
        <taxon>Pseudomonadati</taxon>
        <taxon>Pseudomonadota</taxon>
        <taxon>Gammaproteobacteria</taxon>
        <taxon>Cellvibrionales</taxon>
        <taxon>Cellvibrionaceae</taxon>
        <taxon>Simiduia</taxon>
    </lineage>
</organism>
<reference evidence="8 9" key="1">
    <citation type="submission" date="2020-08" db="EMBL/GenBank/DDBJ databases">
        <title>Genomic Encyclopedia of Type Strains, Phase III (KMG-III): the genomes of soil and plant-associated and newly described type strains.</title>
        <authorList>
            <person name="Whitman W."/>
        </authorList>
    </citation>
    <scope>NUCLEOTIDE SEQUENCE [LARGE SCALE GENOMIC DNA]</scope>
    <source>
        <strain evidence="8 9">CECT 8571</strain>
    </source>
</reference>
<feature type="compositionally biased region" description="Low complexity" evidence="5">
    <location>
        <begin position="65"/>
        <end position="79"/>
    </location>
</feature>
<evidence type="ECO:0000256" key="1">
    <source>
        <dbReference type="ARBA" id="ARBA00001947"/>
    </source>
</evidence>
<keyword evidence="9" id="KW-1185">Reference proteome</keyword>
<evidence type="ECO:0000256" key="3">
    <source>
        <dbReference type="ARBA" id="ARBA00022801"/>
    </source>
</evidence>
<feature type="compositionally biased region" description="Acidic residues" evidence="5">
    <location>
        <begin position="464"/>
        <end position="476"/>
    </location>
</feature>
<dbReference type="EMBL" id="JACHXZ010000003">
    <property type="protein sequence ID" value="MBB3169064.1"/>
    <property type="molecule type" value="Genomic_DNA"/>
</dbReference>
<feature type="region of interest" description="Disordered" evidence="5">
    <location>
        <begin position="458"/>
        <end position="500"/>
    </location>
</feature>
<evidence type="ECO:0000256" key="4">
    <source>
        <dbReference type="ARBA" id="ARBA00022833"/>
    </source>
</evidence>
<dbReference type="PANTHER" id="PTHR37326:SF2">
    <property type="entry name" value="SUCCINYLGLUTAMATE DESUCCINYLASE_ASPARTOACYLASE FAMILY PROTEIN"/>
    <property type="match status" value="1"/>
</dbReference>
<feature type="region of interest" description="Disordered" evidence="5">
    <location>
        <begin position="29"/>
        <end position="94"/>
    </location>
</feature>
<dbReference type="InterPro" id="IPR055438">
    <property type="entry name" value="AstE_AspA_cat"/>
</dbReference>
<name>A0A839ULK8_9GAMM</name>
<dbReference type="GO" id="GO:0046872">
    <property type="term" value="F:metal ion binding"/>
    <property type="evidence" value="ECO:0007669"/>
    <property type="project" value="UniProtKB-KW"/>
</dbReference>
<dbReference type="Gene3D" id="3.40.630.10">
    <property type="entry name" value="Zn peptidases"/>
    <property type="match status" value="1"/>
</dbReference>
<comment type="cofactor">
    <cofactor evidence="1">
        <name>Zn(2+)</name>
        <dbReference type="ChEBI" id="CHEBI:29105"/>
    </cofactor>
</comment>
<keyword evidence="6" id="KW-0732">Signal</keyword>
<keyword evidence="4" id="KW-0862">Zinc</keyword>
<dbReference type="Proteomes" id="UP000559987">
    <property type="component" value="Unassembled WGS sequence"/>
</dbReference>
<feature type="signal peptide" evidence="6">
    <location>
        <begin position="1"/>
        <end position="22"/>
    </location>
</feature>
<comment type="caution">
    <text evidence="8">The sequence shown here is derived from an EMBL/GenBank/DDBJ whole genome shotgun (WGS) entry which is preliminary data.</text>
</comment>
<feature type="domain" description="Succinylglutamate desuccinylase/Aspartoacylase catalytic" evidence="7">
    <location>
        <begin position="183"/>
        <end position="360"/>
    </location>
</feature>
<evidence type="ECO:0000259" key="7">
    <source>
        <dbReference type="Pfam" id="PF24827"/>
    </source>
</evidence>
<evidence type="ECO:0000313" key="8">
    <source>
        <dbReference type="EMBL" id="MBB3169064.1"/>
    </source>
</evidence>
<dbReference type="Pfam" id="PF24827">
    <property type="entry name" value="AstE_AspA_cat"/>
    <property type="match status" value="1"/>
</dbReference>
<sequence>MPINRLVFVAMLSALISAPLLAQTEVDETVQPSELEGQAVASPSDAPAHRRDGAPLDSTAGGFNSTPETLLESSSGTESIQSETHRDAAPTAANIDLRDVVDSPVADELFAPAAGDAVQEQEALAGAVRLSAVEETRVPNRVRQLLGVDVPPGTTTRLDWTPSKSFSGMAVDTPVLVVNGAWDGPTLCLTAAIHGDELNGIEMVRRVLYDLAPEKLHGMVVGVPIVNLLGFSRNSRYLPDRRDLNRYFPGNPRGSVASRLAHAFFQDVIQKCDALVDLHTGSFYRTNITQLRADMRNPKVAEFASLFGDIPVLNTGGNGSSLRAATVRAGIPAVTLEAGEPMRMQVRVVEEGVKAINTLLEKNGMYPSFSLWAKPSPAYYRSAWVRANASGILFSKVKLGGRVKKGDVLGEVINPVTNEKKLIESTYEGRVLGMALDQFVLPGFAAYHIGILEPRAAAAAASTGDEEADTDDDGQLESENKPTVLEEPKPLSPEEEGFDD</sequence>
<gene>
    <name evidence="8" type="ORF">FHS30_002272</name>
</gene>
<keyword evidence="2" id="KW-0479">Metal-binding</keyword>
<feature type="compositionally biased region" description="Basic and acidic residues" evidence="5">
    <location>
        <begin position="478"/>
        <end position="489"/>
    </location>
</feature>
<dbReference type="PANTHER" id="PTHR37326">
    <property type="entry name" value="BLL3975 PROTEIN"/>
    <property type="match status" value="1"/>
</dbReference>
<dbReference type="AlphaFoldDB" id="A0A839ULK8"/>
<proteinExistence type="predicted"/>
<accession>A0A839ULK8</accession>
<feature type="chain" id="PRO_5032948828" description="Succinylglutamate desuccinylase/Aspartoacylase catalytic domain-containing protein" evidence="6">
    <location>
        <begin position="23"/>
        <end position="500"/>
    </location>
</feature>
<keyword evidence="3" id="KW-0378">Hydrolase</keyword>